<reference evidence="1" key="2">
    <citation type="submission" date="2021-01" db="EMBL/GenBank/DDBJ databases">
        <authorList>
            <person name="Schikora-Tamarit M.A."/>
        </authorList>
    </citation>
    <scope>NUCLEOTIDE SEQUENCE</scope>
    <source>
        <strain evidence="1">CBS2887</strain>
    </source>
</reference>
<evidence type="ECO:0000313" key="2">
    <source>
        <dbReference type="Proteomes" id="UP000774326"/>
    </source>
</evidence>
<dbReference type="EMBL" id="JAEUBG010003362">
    <property type="protein sequence ID" value="KAH3682901.1"/>
    <property type="molecule type" value="Genomic_DNA"/>
</dbReference>
<reference evidence="1" key="1">
    <citation type="journal article" date="2021" name="Open Biol.">
        <title>Shared evolutionary footprints suggest mitochondrial oxidative damage underlies multiple complex I losses in fungi.</title>
        <authorList>
            <person name="Schikora-Tamarit M.A."/>
            <person name="Marcet-Houben M."/>
            <person name="Nosek J."/>
            <person name="Gabaldon T."/>
        </authorList>
    </citation>
    <scope>NUCLEOTIDE SEQUENCE</scope>
    <source>
        <strain evidence="1">CBS2887</strain>
    </source>
</reference>
<comment type="caution">
    <text evidence="1">The sequence shown here is derived from an EMBL/GenBank/DDBJ whole genome shotgun (WGS) entry which is preliminary data.</text>
</comment>
<keyword evidence="2" id="KW-1185">Reference proteome</keyword>
<sequence length="69" mass="7784">MDTNLNFEGIVSVLVEQFVVLVFNESDWLLTRLGVQDVTQRDVLETNGQSDIVIVWNVDTSRDTRTGKG</sequence>
<accession>A0A9P8Q2N0</accession>
<gene>
    <name evidence="1" type="ORF">WICPIJ_006134</name>
</gene>
<dbReference type="Proteomes" id="UP000774326">
    <property type="component" value="Unassembled WGS sequence"/>
</dbReference>
<proteinExistence type="predicted"/>
<evidence type="ECO:0000313" key="1">
    <source>
        <dbReference type="EMBL" id="KAH3682901.1"/>
    </source>
</evidence>
<protein>
    <submittedName>
        <fullName evidence="1">Uncharacterized protein</fullName>
    </submittedName>
</protein>
<name>A0A9P8Q2N0_WICPI</name>
<organism evidence="1 2">
    <name type="scientific">Wickerhamomyces pijperi</name>
    <name type="common">Yeast</name>
    <name type="synonym">Pichia pijperi</name>
    <dbReference type="NCBI Taxonomy" id="599730"/>
    <lineage>
        <taxon>Eukaryota</taxon>
        <taxon>Fungi</taxon>
        <taxon>Dikarya</taxon>
        <taxon>Ascomycota</taxon>
        <taxon>Saccharomycotina</taxon>
        <taxon>Saccharomycetes</taxon>
        <taxon>Phaffomycetales</taxon>
        <taxon>Wickerhamomycetaceae</taxon>
        <taxon>Wickerhamomyces</taxon>
    </lineage>
</organism>
<dbReference type="AlphaFoldDB" id="A0A9P8Q2N0"/>